<dbReference type="InterPro" id="IPR019734">
    <property type="entry name" value="TPR_rpt"/>
</dbReference>
<dbReference type="Gene3D" id="1.25.40.10">
    <property type="entry name" value="Tetratricopeptide repeat domain"/>
    <property type="match status" value="1"/>
</dbReference>
<feature type="repeat" description="TPR" evidence="1">
    <location>
        <begin position="95"/>
        <end position="128"/>
    </location>
</feature>
<accession>A0AAV1I0J1</accession>
<evidence type="ECO:0000313" key="3">
    <source>
        <dbReference type="EMBL" id="CAK0758065.1"/>
    </source>
</evidence>
<feature type="compositionally biased region" description="Acidic residues" evidence="2">
    <location>
        <begin position="436"/>
        <end position="450"/>
    </location>
</feature>
<dbReference type="GO" id="GO:0036158">
    <property type="term" value="P:outer dynein arm assembly"/>
    <property type="evidence" value="ECO:0007669"/>
    <property type="project" value="TreeGrafter"/>
</dbReference>
<evidence type="ECO:0000256" key="2">
    <source>
        <dbReference type="SAM" id="MobiDB-lite"/>
    </source>
</evidence>
<evidence type="ECO:0000313" key="4">
    <source>
        <dbReference type="Proteomes" id="UP001314263"/>
    </source>
</evidence>
<keyword evidence="4" id="KW-1185">Reference proteome</keyword>
<dbReference type="PROSITE" id="PS50005">
    <property type="entry name" value="TPR"/>
    <property type="match status" value="2"/>
</dbReference>
<protein>
    <submittedName>
        <fullName evidence="3">Uncharacterized protein</fullName>
    </submittedName>
</protein>
<feature type="repeat" description="TPR" evidence="1">
    <location>
        <begin position="17"/>
        <end position="50"/>
    </location>
</feature>
<proteinExistence type="predicted"/>
<dbReference type="SMART" id="SM00028">
    <property type="entry name" value="TPR"/>
    <property type="match status" value="2"/>
</dbReference>
<dbReference type="PANTHER" id="PTHR46492">
    <property type="entry name" value="DYNEIN ASSEMBLY FACTOR 4, AXONEMAL"/>
    <property type="match status" value="1"/>
</dbReference>
<dbReference type="SUPFAM" id="SSF48452">
    <property type="entry name" value="TPR-like"/>
    <property type="match status" value="2"/>
</dbReference>
<keyword evidence="1" id="KW-0802">TPR repeat</keyword>
<name>A0AAV1I0J1_9CHLO</name>
<dbReference type="InterPro" id="IPR052004">
    <property type="entry name" value="Dynein_assembly_factor_4"/>
</dbReference>
<dbReference type="AlphaFoldDB" id="A0AAV1I0J1"/>
<dbReference type="EMBL" id="CAUYUE010000003">
    <property type="protein sequence ID" value="CAK0758065.1"/>
    <property type="molecule type" value="Genomic_DNA"/>
</dbReference>
<dbReference type="PANTHER" id="PTHR46492:SF1">
    <property type="entry name" value="DYNEIN AXONEMAL ASSEMBLY FACTOR 4"/>
    <property type="match status" value="1"/>
</dbReference>
<sequence length="450" mass="50457">MAAQVALPAIEITFSPAIGIKEAGDAAYERRDYKTANECYGRALQIDPNLIPALLNRSLTALRTGDKDVAFRDATKAALLLEPTKRQPEGRAKLSKALFRKGSAQAQAGQYLEALDSFRAAAKLTKDPALQMAFHDTLHALPIANVAKHWADSIEDAQQPILMSSRDGKLLKPVPAAARLSPARLLQCLQQACGKAHVAREARRMLCECWRMGEDAMVALAYGPRTEGSCSRAHAHALRACAEEGLKDLVIAALEMQRAMEEDSDEPQWRSERDRLLLLIPDKESALLQEEGARGLEKWLEAEKERNLPEFKKHRPKYYYYYEWMRERITQHCGALPAPVLSKLLDVEAGELDTWLNYPKGIQAKAQQLCGVLEEHGEKYLETWQVPLLTWEELQELKQLYEAAPMPTLESPDSGMQHLLEESEVDSCPLPPIEEEHNDLDSDIDLDAMD</sequence>
<feature type="region of interest" description="Disordered" evidence="2">
    <location>
        <begin position="406"/>
        <end position="450"/>
    </location>
</feature>
<gene>
    <name evidence="3" type="ORF">CVIRNUC_002591</name>
</gene>
<dbReference type="GO" id="GO:0036159">
    <property type="term" value="P:inner dynein arm assembly"/>
    <property type="evidence" value="ECO:0007669"/>
    <property type="project" value="TreeGrafter"/>
</dbReference>
<dbReference type="InterPro" id="IPR011990">
    <property type="entry name" value="TPR-like_helical_dom_sf"/>
</dbReference>
<organism evidence="3 4">
    <name type="scientific">Coccomyxa viridis</name>
    <dbReference type="NCBI Taxonomy" id="1274662"/>
    <lineage>
        <taxon>Eukaryota</taxon>
        <taxon>Viridiplantae</taxon>
        <taxon>Chlorophyta</taxon>
        <taxon>core chlorophytes</taxon>
        <taxon>Trebouxiophyceae</taxon>
        <taxon>Trebouxiophyceae incertae sedis</taxon>
        <taxon>Coccomyxaceae</taxon>
        <taxon>Coccomyxa</taxon>
    </lineage>
</organism>
<reference evidence="3 4" key="1">
    <citation type="submission" date="2023-10" db="EMBL/GenBank/DDBJ databases">
        <authorList>
            <person name="Maclean D."/>
            <person name="Macfadyen A."/>
        </authorList>
    </citation>
    <scope>NUCLEOTIDE SEQUENCE [LARGE SCALE GENOMIC DNA]</scope>
</reference>
<dbReference type="GO" id="GO:0003341">
    <property type="term" value="P:cilium movement"/>
    <property type="evidence" value="ECO:0007669"/>
    <property type="project" value="TreeGrafter"/>
</dbReference>
<dbReference type="Proteomes" id="UP001314263">
    <property type="component" value="Unassembled WGS sequence"/>
</dbReference>
<evidence type="ECO:0000256" key="1">
    <source>
        <dbReference type="PROSITE-ProRule" id="PRU00339"/>
    </source>
</evidence>
<comment type="caution">
    <text evidence="3">The sequence shown here is derived from an EMBL/GenBank/DDBJ whole genome shotgun (WGS) entry which is preliminary data.</text>
</comment>